<keyword evidence="2" id="KW-1185">Reference proteome</keyword>
<evidence type="ECO:0008006" key="3">
    <source>
        <dbReference type="Google" id="ProtNLM"/>
    </source>
</evidence>
<evidence type="ECO:0000313" key="1">
    <source>
        <dbReference type="EnsemblPlants" id="Kaladp0577s0036.1.v1.1"/>
    </source>
</evidence>
<evidence type="ECO:0000313" key="2">
    <source>
        <dbReference type="Proteomes" id="UP000594263"/>
    </source>
</evidence>
<accession>A0A7N0VDA2</accession>
<sequence>MEFYCHQDLPDFHQFQVTILYAFNQKLSRAPLWSDLSNIALTIQAPWLVFGDFNCILSTQDKSGSDVSLRDTEELSHFCSVSNLIDVPYTGHRFTWSNRRDISTRCKLGRVMCNSNWMSAFPSSHAIFASPGVSDHSPGILKIPDANVRVSPKRRFKFCNAWILNDSFMEAVQSSWNSSGICRDLFHVHQKLRALKRSLLLSFGKLTSRISERVSAARRQLEDIQNQMISNPLNSSLQQEERDCISQLAYLSKCESIHSSQQAKIHWAKYGDLNTSYFHAAMKERSY</sequence>
<dbReference type="AlphaFoldDB" id="A0A7N0VDA2"/>
<dbReference type="Gene3D" id="3.60.10.10">
    <property type="entry name" value="Endonuclease/exonuclease/phosphatase"/>
    <property type="match status" value="1"/>
</dbReference>
<proteinExistence type="predicted"/>
<dbReference type="Gramene" id="Kaladp0577s0036.1.v1.1">
    <property type="protein sequence ID" value="Kaladp0577s0036.1.v1.1"/>
    <property type="gene ID" value="Kaladp0577s0036.v1.1"/>
</dbReference>
<dbReference type="EnsemblPlants" id="Kaladp0577s0036.1.v1.1">
    <property type="protein sequence ID" value="Kaladp0577s0036.1.v1.1"/>
    <property type="gene ID" value="Kaladp0577s0036.v1.1"/>
</dbReference>
<dbReference type="InterPro" id="IPR036691">
    <property type="entry name" value="Endo/exonu/phosph_ase_sf"/>
</dbReference>
<dbReference type="PANTHER" id="PTHR33710">
    <property type="entry name" value="BNAC02G09200D PROTEIN"/>
    <property type="match status" value="1"/>
</dbReference>
<protein>
    <recommendedName>
        <fullName evidence="3">Endonuclease/exonuclease/phosphatase domain-containing protein</fullName>
    </recommendedName>
</protein>
<dbReference type="SUPFAM" id="SSF56219">
    <property type="entry name" value="DNase I-like"/>
    <property type="match status" value="1"/>
</dbReference>
<dbReference type="PANTHER" id="PTHR33710:SF71">
    <property type="entry name" value="ENDONUCLEASE_EXONUCLEASE_PHOSPHATASE DOMAIN-CONTAINING PROTEIN"/>
    <property type="match status" value="1"/>
</dbReference>
<name>A0A7N0VDA2_KALFE</name>
<reference evidence="1" key="1">
    <citation type="submission" date="2021-01" db="UniProtKB">
        <authorList>
            <consortium name="EnsemblPlants"/>
        </authorList>
    </citation>
    <scope>IDENTIFICATION</scope>
</reference>
<organism evidence="1 2">
    <name type="scientific">Kalanchoe fedtschenkoi</name>
    <name type="common">Lavender scallops</name>
    <name type="synonym">South American air plant</name>
    <dbReference type="NCBI Taxonomy" id="63787"/>
    <lineage>
        <taxon>Eukaryota</taxon>
        <taxon>Viridiplantae</taxon>
        <taxon>Streptophyta</taxon>
        <taxon>Embryophyta</taxon>
        <taxon>Tracheophyta</taxon>
        <taxon>Spermatophyta</taxon>
        <taxon>Magnoliopsida</taxon>
        <taxon>eudicotyledons</taxon>
        <taxon>Gunneridae</taxon>
        <taxon>Pentapetalae</taxon>
        <taxon>Saxifragales</taxon>
        <taxon>Crassulaceae</taxon>
        <taxon>Kalanchoe</taxon>
    </lineage>
</organism>
<dbReference type="Proteomes" id="UP000594263">
    <property type="component" value="Unplaced"/>
</dbReference>
<dbReference type="OMA" id="DISTRCK"/>